<accession>A0ABS7VH46</accession>
<organism evidence="2 3">
    <name type="scientific">Microvirga puerhi</name>
    <dbReference type="NCBI Taxonomy" id="2876078"/>
    <lineage>
        <taxon>Bacteria</taxon>
        <taxon>Pseudomonadati</taxon>
        <taxon>Pseudomonadota</taxon>
        <taxon>Alphaproteobacteria</taxon>
        <taxon>Hyphomicrobiales</taxon>
        <taxon>Methylobacteriaceae</taxon>
        <taxon>Microvirga</taxon>
    </lineage>
</organism>
<dbReference type="Gene3D" id="3.40.630.30">
    <property type="match status" value="1"/>
</dbReference>
<keyword evidence="3" id="KW-1185">Reference proteome</keyword>
<dbReference type="Pfam" id="PF00583">
    <property type="entry name" value="Acetyltransf_1"/>
    <property type="match status" value="1"/>
</dbReference>
<reference evidence="2 3" key="1">
    <citation type="submission" date="2021-09" db="EMBL/GenBank/DDBJ databases">
        <title>The complete genome sequence of a new microorganism.</title>
        <authorList>
            <person name="Zi Z."/>
        </authorList>
    </citation>
    <scope>NUCLEOTIDE SEQUENCE [LARGE SCALE GENOMIC DNA]</scope>
    <source>
        <strain evidence="2 3">WGZ8</strain>
    </source>
</reference>
<dbReference type="Proteomes" id="UP000704176">
    <property type="component" value="Unassembled WGS sequence"/>
</dbReference>
<evidence type="ECO:0000259" key="1">
    <source>
        <dbReference type="PROSITE" id="PS51186"/>
    </source>
</evidence>
<dbReference type="EMBL" id="JAIRBM010000001">
    <property type="protein sequence ID" value="MBZ6074822.1"/>
    <property type="molecule type" value="Genomic_DNA"/>
</dbReference>
<dbReference type="SUPFAM" id="SSF55729">
    <property type="entry name" value="Acyl-CoA N-acyltransferases (Nat)"/>
    <property type="match status" value="2"/>
</dbReference>
<dbReference type="CDD" id="cd04301">
    <property type="entry name" value="NAT_SF"/>
    <property type="match status" value="1"/>
</dbReference>
<dbReference type="InterPro" id="IPR000182">
    <property type="entry name" value="GNAT_dom"/>
</dbReference>
<comment type="caution">
    <text evidence="2">The sequence shown here is derived from an EMBL/GenBank/DDBJ whole genome shotgun (WGS) entry which is preliminary data.</text>
</comment>
<proteinExistence type="predicted"/>
<evidence type="ECO:0000313" key="2">
    <source>
        <dbReference type="EMBL" id="MBZ6074822.1"/>
    </source>
</evidence>
<dbReference type="RefSeq" id="WP_224310879.1">
    <property type="nucleotide sequence ID" value="NZ_JAIRBM010000001.1"/>
</dbReference>
<protein>
    <submittedName>
        <fullName evidence="2">GNAT family N-acetyltransferase</fullName>
    </submittedName>
</protein>
<evidence type="ECO:0000313" key="3">
    <source>
        <dbReference type="Proteomes" id="UP000704176"/>
    </source>
</evidence>
<feature type="domain" description="N-acetyltransferase" evidence="1">
    <location>
        <begin position="1"/>
        <end position="136"/>
    </location>
</feature>
<dbReference type="PROSITE" id="PS51186">
    <property type="entry name" value="GNAT"/>
    <property type="match status" value="1"/>
</dbReference>
<name>A0ABS7VH46_9HYPH</name>
<gene>
    <name evidence="2" type="ORF">K9B37_00710</name>
</gene>
<sequence>MRIERVGLHDLAAIGHLTFPAVQKLVRDRFASETIAVAAYSGSDAVGLALGVRGPHAEWELLSVFVMDLLREQGIGGALLRRLEGEFASQGYQTGVHFLTVDPADQRSVRFLMREGWAKPVIVKLICRSTMEQAFKTPWLVRAQMPAHHRVISWSNLAASQRDAIAAGIGNWIPRELDPFDVEADYDDSTSIALVAGEESEGRVAGWVLTHRLDGSTLRWTCSFVDPAIQGSGRILPLWLEVAQRQRELAEMENFVFTVPLTQPRMVRFATRYMRPWLTSLAYSCMTTKRLPSPET</sequence>
<dbReference type="InterPro" id="IPR016181">
    <property type="entry name" value="Acyl_CoA_acyltransferase"/>
</dbReference>